<dbReference type="EMBL" id="CADILE010000012">
    <property type="protein sequence ID" value="CAB3894224.1"/>
    <property type="molecule type" value="Genomic_DNA"/>
</dbReference>
<gene>
    <name evidence="1" type="ORF">LMG3328_03951</name>
</gene>
<reference evidence="1 2" key="1">
    <citation type="submission" date="2020-04" db="EMBL/GenBank/DDBJ databases">
        <authorList>
            <person name="De Canck E."/>
        </authorList>
    </citation>
    <scope>NUCLEOTIDE SEQUENCE [LARGE SCALE GENOMIC DNA]</scope>
    <source>
        <strain evidence="1 2">LMG 3328</strain>
    </source>
</reference>
<name>A0A2M9GWR9_9BURK</name>
<evidence type="ECO:0000313" key="1">
    <source>
        <dbReference type="EMBL" id="CAB3894224.1"/>
    </source>
</evidence>
<proteinExistence type="predicted"/>
<evidence type="ECO:0008006" key="3">
    <source>
        <dbReference type="Google" id="ProtNLM"/>
    </source>
</evidence>
<accession>A0A2M9GWR9</accession>
<organism evidence="1 2">
    <name type="scientific">Achromobacter ruhlandii</name>
    <dbReference type="NCBI Taxonomy" id="72557"/>
    <lineage>
        <taxon>Bacteria</taxon>
        <taxon>Pseudomonadati</taxon>
        <taxon>Pseudomonadota</taxon>
        <taxon>Betaproteobacteria</taxon>
        <taxon>Burkholderiales</taxon>
        <taxon>Alcaligenaceae</taxon>
        <taxon>Achromobacter</taxon>
    </lineage>
</organism>
<dbReference type="RefSeq" id="WP_100508629.1">
    <property type="nucleotide sequence ID" value="NZ_CADIJL010000013.1"/>
</dbReference>
<sequence>MKKPILLLLLFLLLALLLTSAARAQPAPGPLAVPPAMLDRIDREAEATLARLYRLSPPAQALVARAFGVLVVPGLRADGGILGVAYGRGVLIEASGERTYYNVIAGPAGAILGLDGKAVVLFFSAHDALRAFLAGPGWIEGENGTIQILDESAMAGPRAPTVAQIAGFILSTDRLLRGLSLSGSQFIKVPLVMCGDAATACAGDRASR</sequence>
<protein>
    <recommendedName>
        <fullName evidence="3">Ysc84 actin-binding domain-containing protein</fullName>
    </recommendedName>
</protein>
<evidence type="ECO:0000313" key="2">
    <source>
        <dbReference type="Proteomes" id="UP000494122"/>
    </source>
</evidence>
<dbReference type="AlphaFoldDB" id="A0A2M9GWR9"/>
<dbReference type="Proteomes" id="UP000494122">
    <property type="component" value="Unassembled WGS sequence"/>
</dbReference>